<evidence type="ECO:0000256" key="2">
    <source>
        <dbReference type="ARBA" id="ARBA00011900"/>
    </source>
</evidence>
<dbReference type="Proteomes" id="UP000568050">
    <property type="component" value="Unassembled WGS sequence"/>
</dbReference>
<name>A0A839QWH6_9MICO</name>
<dbReference type="AlphaFoldDB" id="A0A839QWH6"/>
<reference evidence="10 11" key="1">
    <citation type="submission" date="2020-08" db="EMBL/GenBank/DDBJ databases">
        <title>Sequencing the genomes of 1000 actinobacteria strains.</title>
        <authorList>
            <person name="Klenk H.-P."/>
        </authorList>
    </citation>
    <scope>NUCLEOTIDE SEQUENCE [LARGE SCALE GENOMIC DNA]</scope>
    <source>
        <strain evidence="10 11">DSM 23040</strain>
    </source>
</reference>
<dbReference type="EC" id="2.1.1.72" evidence="2"/>
<proteinExistence type="inferred from homology"/>
<comment type="similarity">
    <text evidence="1">Belongs to the N(4)/N(6)-methyltransferase family.</text>
</comment>
<keyword evidence="11" id="KW-1185">Reference proteome</keyword>
<gene>
    <name evidence="10" type="ORF">FHX50_002295</name>
</gene>
<accession>A0A839QWH6</accession>
<dbReference type="GO" id="GO:0032259">
    <property type="term" value="P:methylation"/>
    <property type="evidence" value="ECO:0007669"/>
    <property type="project" value="UniProtKB-KW"/>
</dbReference>
<keyword evidence="4" id="KW-0808">Transferase</keyword>
<organism evidence="10 11">
    <name type="scientific">Helcobacillus massiliensis</name>
    <dbReference type="NCBI Taxonomy" id="521392"/>
    <lineage>
        <taxon>Bacteria</taxon>
        <taxon>Bacillati</taxon>
        <taxon>Actinomycetota</taxon>
        <taxon>Actinomycetes</taxon>
        <taxon>Micrococcales</taxon>
        <taxon>Dermabacteraceae</taxon>
        <taxon>Helcobacillus</taxon>
    </lineage>
</organism>
<dbReference type="GO" id="GO:0008170">
    <property type="term" value="F:N-methyltransferase activity"/>
    <property type="evidence" value="ECO:0007669"/>
    <property type="project" value="InterPro"/>
</dbReference>
<dbReference type="InterPro" id="IPR029063">
    <property type="entry name" value="SAM-dependent_MTases_sf"/>
</dbReference>
<dbReference type="InterPro" id="IPR003356">
    <property type="entry name" value="DNA_methylase_A-5"/>
</dbReference>
<keyword evidence="5" id="KW-0949">S-adenosyl-L-methionine</keyword>
<dbReference type="InterPro" id="IPR051537">
    <property type="entry name" value="DNA_Adenine_Mtase"/>
</dbReference>
<dbReference type="Pfam" id="PF12161">
    <property type="entry name" value="HsdM_N"/>
    <property type="match status" value="1"/>
</dbReference>
<evidence type="ECO:0000256" key="6">
    <source>
        <dbReference type="ARBA" id="ARBA00022747"/>
    </source>
</evidence>
<dbReference type="Pfam" id="PF02384">
    <property type="entry name" value="N6_Mtase"/>
    <property type="match status" value="1"/>
</dbReference>
<dbReference type="GO" id="GO:0009307">
    <property type="term" value="P:DNA restriction-modification system"/>
    <property type="evidence" value="ECO:0007669"/>
    <property type="project" value="UniProtKB-KW"/>
</dbReference>
<dbReference type="PANTHER" id="PTHR42933">
    <property type="entry name" value="SLR6095 PROTEIN"/>
    <property type="match status" value="1"/>
</dbReference>
<dbReference type="GO" id="GO:0009007">
    <property type="term" value="F:site-specific DNA-methyltransferase (adenine-specific) activity"/>
    <property type="evidence" value="ECO:0007669"/>
    <property type="project" value="UniProtKB-EC"/>
</dbReference>
<dbReference type="EMBL" id="JACHWP010000020">
    <property type="protein sequence ID" value="MBB3023988.1"/>
    <property type="molecule type" value="Genomic_DNA"/>
</dbReference>
<evidence type="ECO:0000313" key="10">
    <source>
        <dbReference type="EMBL" id="MBB3023988.1"/>
    </source>
</evidence>
<feature type="domain" description="N6 adenine-specific DNA methyltransferase N-terminal" evidence="9">
    <location>
        <begin position="6"/>
        <end position="139"/>
    </location>
</feature>
<evidence type="ECO:0000256" key="1">
    <source>
        <dbReference type="ARBA" id="ARBA00006594"/>
    </source>
</evidence>
<keyword evidence="6" id="KW-0680">Restriction system</keyword>
<evidence type="ECO:0000259" key="9">
    <source>
        <dbReference type="Pfam" id="PF12161"/>
    </source>
</evidence>
<evidence type="ECO:0000256" key="5">
    <source>
        <dbReference type="ARBA" id="ARBA00022691"/>
    </source>
</evidence>
<evidence type="ECO:0000259" key="8">
    <source>
        <dbReference type="Pfam" id="PF02384"/>
    </source>
</evidence>
<comment type="caution">
    <text evidence="10">The sequence shown here is derived from an EMBL/GenBank/DDBJ whole genome shotgun (WGS) entry which is preliminary data.</text>
</comment>
<dbReference type="InterPro" id="IPR038333">
    <property type="entry name" value="T1MK-like_N_sf"/>
</dbReference>
<dbReference type="RefSeq" id="WP_183377271.1">
    <property type="nucleotide sequence ID" value="NZ_CBCSFZ010000009.1"/>
</dbReference>
<evidence type="ECO:0000313" key="11">
    <source>
        <dbReference type="Proteomes" id="UP000568050"/>
    </source>
</evidence>
<evidence type="ECO:0000256" key="3">
    <source>
        <dbReference type="ARBA" id="ARBA00022603"/>
    </source>
</evidence>
<feature type="domain" description="DNA methylase adenine-specific" evidence="8">
    <location>
        <begin position="151"/>
        <end position="199"/>
    </location>
</feature>
<keyword evidence="3 10" id="KW-0489">Methyltransferase</keyword>
<dbReference type="InterPro" id="IPR022749">
    <property type="entry name" value="D12N6_MeTrfase_N"/>
</dbReference>
<evidence type="ECO:0000256" key="4">
    <source>
        <dbReference type="ARBA" id="ARBA00022679"/>
    </source>
</evidence>
<dbReference type="GO" id="GO:0003677">
    <property type="term" value="F:DNA binding"/>
    <property type="evidence" value="ECO:0007669"/>
    <property type="project" value="InterPro"/>
</dbReference>
<dbReference type="Gene3D" id="1.20.1260.30">
    <property type="match status" value="1"/>
</dbReference>
<sequence length="225" mass="25823">MSFNHAQFIWSAADILRGTYKQHQYGDVILPFTVLSRLDSVLAPTKAKVLEVLGDGEWDPEPPAAMLRARAGHDFSFHNRSRHDLKSLQGDPDNLEENLRDYVNSFSQNVREIFEKYAFEDRIIELAQHDLLLQVLQHFAKVDLHPKVVSNEKMGHIFEELIRKFAEASNETAGEHFTPRDVIDLMVTLLLAHAPDLGKDHVAREIYETFMSQRIQTRANYDLAA</sequence>
<dbReference type="PANTHER" id="PTHR42933:SF3">
    <property type="entry name" value="TYPE I RESTRICTION ENZYME MJAVIII METHYLASE SUBUNIT"/>
    <property type="match status" value="1"/>
</dbReference>
<evidence type="ECO:0000256" key="7">
    <source>
        <dbReference type="ARBA" id="ARBA00047942"/>
    </source>
</evidence>
<dbReference type="SUPFAM" id="SSF53335">
    <property type="entry name" value="S-adenosyl-L-methionine-dependent methyltransferases"/>
    <property type="match status" value="1"/>
</dbReference>
<protein>
    <recommendedName>
        <fullName evidence="2">site-specific DNA-methyltransferase (adenine-specific)</fullName>
        <ecNumber evidence="2">2.1.1.72</ecNumber>
    </recommendedName>
</protein>
<comment type="catalytic activity">
    <reaction evidence="7">
        <text>a 2'-deoxyadenosine in DNA + S-adenosyl-L-methionine = an N(6)-methyl-2'-deoxyadenosine in DNA + S-adenosyl-L-homocysteine + H(+)</text>
        <dbReference type="Rhea" id="RHEA:15197"/>
        <dbReference type="Rhea" id="RHEA-COMP:12418"/>
        <dbReference type="Rhea" id="RHEA-COMP:12419"/>
        <dbReference type="ChEBI" id="CHEBI:15378"/>
        <dbReference type="ChEBI" id="CHEBI:57856"/>
        <dbReference type="ChEBI" id="CHEBI:59789"/>
        <dbReference type="ChEBI" id="CHEBI:90615"/>
        <dbReference type="ChEBI" id="CHEBI:90616"/>
        <dbReference type="EC" id="2.1.1.72"/>
    </reaction>
</comment>